<evidence type="ECO:0000259" key="4">
    <source>
        <dbReference type="Pfam" id="PF23759"/>
    </source>
</evidence>
<evidence type="ECO:0000256" key="2">
    <source>
        <dbReference type="SAM" id="SignalP"/>
    </source>
</evidence>
<accession>A0A972FUH0</accession>
<evidence type="ECO:0000313" key="6">
    <source>
        <dbReference type="Proteomes" id="UP000712080"/>
    </source>
</evidence>
<dbReference type="Pfam" id="PF23759">
    <property type="entry name" value="GBD_T9SS_assoc"/>
    <property type="match status" value="1"/>
</dbReference>
<evidence type="ECO:0000256" key="1">
    <source>
        <dbReference type="ARBA" id="ARBA00022729"/>
    </source>
</evidence>
<feature type="domain" description="T9SS-like galactose binding" evidence="4">
    <location>
        <begin position="149"/>
        <end position="266"/>
    </location>
</feature>
<keyword evidence="6" id="KW-1185">Reference proteome</keyword>
<dbReference type="Pfam" id="PF18962">
    <property type="entry name" value="Por_Secre_tail"/>
    <property type="match status" value="1"/>
</dbReference>
<keyword evidence="1 2" id="KW-0732">Signal</keyword>
<dbReference type="Proteomes" id="UP000712080">
    <property type="component" value="Unassembled WGS sequence"/>
</dbReference>
<sequence length="834" mass="91363">MIKFLRYSFLIIGAGLFAQAPANDLLANAQAITPGLPDTCVPVSGTLQDATSTPNLPGNCTTSTSLIDAWYSFVPTSDRYRIAFSGTTQLRIQLYKQSTPGPLALMSCAGGNFSFFEIGATYFIRVYRPYNGVSLGFELCVTELASVLENDECPAALPVDVSATETCSQSTVANLNTASQNIQDVLPCSLPYPQQNLWYSFVASSDNILIKNTLEVNDRLRYTLHANTCPVTSCLASGTAEEGETKFVSGLTAGQEYLLSVYSELSTSLSFCIATAPAFTNDGIENATEIVSSENLDCVSPVDTWVGPATPSVSLNVSGCASDFNLYLQPTNPNQTSYADQWLHFTALSNEQLLKFTGPAPTFVQVFGGTAGNLVCGPTVSSSFGGYTLISGLVTGTDYFIRLLHINNQLFAPLSVCMTTPVPVPSNDEPENAVELFASEGLDFCSPVSGTMNRATESVQIPEPACNDVPRDIWYTFVATSPDEQFQFVNTNPETPGFSYATSLYNSVDGGVGQEVYCYDIFGNINNLDMVPSGYNYWNFDEFFPLVLQNYTGLTVGETYYIRLYSYLEPSVSYHNLVPMTFDVCLKTLKPIPTNSTLETADEIPVSWYAEPDYIYGYTTRSTYHVDVPYAFSPTACGELGAISWPPNQASMAYYKFTATQDAHVVRLINEADNLYPLSDYIDADHYPIYISVYEFVEGELAFHHCSTIVESELLLDGLTPGKEYFVKVMFRELPFTTEFEFQIAVTTEQSLGIPDQQIQSFKLYPNPVDTILNLSVPSGQNLVSAEIVSVEGRSFGKAILHSGTIDVSELPSGIYFLKVATENQSQTLKFIRN</sequence>
<feature type="chain" id="PRO_5038115240" evidence="2">
    <location>
        <begin position="23"/>
        <end position="834"/>
    </location>
</feature>
<dbReference type="RefSeq" id="WP_169527846.1">
    <property type="nucleotide sequence ID" value="NZ_JAAMPU010000107.1"/>
</dbReference>
<protein>
    <submittedName>
        <fullName evidence="5">T9SS type A sorting domain-containing protein</fullName>
    </submittedName>
</protein>
<reference evidence="5" key="1">
    <citation type="submission" date="2020-02" db="EMBL/GenBank/DDBJ databases">
        <title>Flavobacterium sp. genome.</title>
        <authorList>
            <person name="Jung H.S."/>
            <person name="Baek J.H."/>
            <person name="Jeon C.O."/>
        </authorList>
    </citation>
    <scope>NUCLEOTIDE SEQUENCE</scope>
    <source>
        <strain evidence="5">SE-s28</strain>
    </source>
</reference>
<gene>
    <name evidence="5" type="ORF">G6047_11880</name>
</gene>
<dbReference type="InterPro" id="IPR056600">
    <property type="entry name" value="GBD_T9SS_assoc"/>
</dbReference>
<feature type="domain" description="Secretion system C-terminal sorting" evidence="3">
    <location>
        <begin position="764"/>
        <end position="832"/>
    </location>
</feature>
<feature type="signal peptide" evidence="2">
    <location>
        <begin position="1"/>
        <end position="22"/>
    </location>
</feature>
<organism evidence="5 6">
    <name type="scientific">Flavobacterium silvaticum</name>
    <dbReference type="NCBI Taxonomy" id="1852020"/>
    <lineage>
        <taxon>Bacteria</taxon>
        <taxon>Pseudomonadati</taxon>
        <taxon>Bacteroidota</taxon>
        <taxon>Flavobacteriia</taxon>
        <taxon>Flavobacteriales</taxon>
        <taxon>Flavobacteriaceae</taxon>
        <taxon>Flavobacterium</taxon>
    </lineage>
</organism>
<dbReference type="AlphaFoldDB" id="A0A972FUH0"/>
<dbReference type="InterPro" id="IPR026444">
    <property type="entry name" value="Secre_tail"/>
</dbReference>
<comment type="caution">
    <text evidence="5">The sequence shown here is derived from an EMBL/GenBank/DDBJ whole genome shotgun (WGS) entry which is preliminary data.</text>
</comment>
<name>A0A972FUH0_9FLAO</name>
<evidence type="ECO:0000313" key="5">
    <source>
        <dbReference type="EMBL" id="NMH28733.1"/>
    </source>
</evidence>
<dbReference type="NCBIfam" id="TIGR04183">
    <property type="entry name" value="Por_Secre_tail"/>
    <property type="match status" value="1"/>
</dbReference>
<evidence type="ECO:0000259" key="3">
    <source>
        <dbReference type="Pfam" id="PF18962"/>
    </source>
</evidence>
<proteinExistence type="predicted"/>
<dbReference type="EMBL" id="JAAMPU010000107">
    <property type="protein sequence ID" value="NMH28733.1"/>
    <property type="molecule type" value="Genomic_DNA"/>
</dbReference>